<dbReference type="InterPro" id="IPR036661">
    <property type="entry name" value="Luciferase-like_sf"/>
</dbReference>
<dbReference type="RefSeq" id="WP_047223081.1">
    <property type="nucleotide sequence ID" value="NZ_JWIO01000015.1"/>
</dbReference>
<proteinExistence type="predicted"/>
<accession>A0ABR5F3T8</accession>
<dbReference type="Gene3D" id="3.20.20.30">
    <property type="entry name" value="Luciferase-like domain"/>
    <property type="match status" value="1"/>
</dbReference>
<dbReference type="EMBL" id="JWIO01000015">
    <property type="protein sequence ID" value="KLL11394.1"/>
    <property type="molecule type" value="Genomic_DNA"/>
</dbReference>
<evidence type="ECO:0000313" key="1">
    <source>
        <dbReference type="EMBL" id="KLL11394.1"/>
    </source>
</evidence>
<comment type="caution">
    <text evidence="1">The sequence shown here is derived from an EMBL/GenBank/DDBJ whole genome shotgun (WGS) entry which is preliminary data.</text>
</comment>
<dbReference type="SUPFAM" id="SSF51679">
    <property type="entry name" value="Bacterial luciferase-like"/>
    <property type="match status" value="1"/>
</dbReference>
<organism evidence="1 2">
    <name type="scientific">Protofrankia coriariae</name>
    <dbReference type="NCBI Taxonomy" id="1562887"/>
    <lineage>
        <taxon>Bacteria</taxon>
        <taxon>Bacillati</taxon>
        <taxon>Actinomycetota</taxon>
        <taxon>Actinomycetes</taxon>
        <taxon>Frankiales</taxon>
        <taxon>Frankiaceae</taxon>
        <taxon>Protofrankia</taxon>
    </lineage>
</organism>
<protein>
    <submittedName>
        <fullName evidence="1">Uncharacterized protein</fullName>
    </submittedName>
</protein>
<name>A0ABR5F3T8_9ACTN</name>
<dbReference type="Proteomes" id="UP000035425">
    <property type="component" value="Unassembled WGS sequence"/>
</dbReference>
<reference evidence="1 2" key="1">
    <citation type="submission" date="2014-12" db="EMBL/GenBank/DDBJ databases">
        <title>Frankia sp. BMG5.1 draft genome.</title>
        <authorList>
            <person name="Gtari M."/>
            <person name="Ghodhbane-Gtari F."/>
            <person name="Nouioui I."/>
            <person name="Ktari A."/>
            <person name="Hezbri K."/>
            <person name="Mimouni W."/>
            <person name="Sbissi I."/>
            <person name="Ayari A."/>
            <person name="Yamanaka T."/>
            <person name="Normand P."/>
            <person name="Tisa L.S."/>
            <person name="Boudabous A."/>
        </authorList>
    </citation>
    <scope>NUCLEOTIDE SEQUENCE [LARGE SCALE GENOMIC DNA]</scope>
    <source>
        <strain evidence="1 2">BMG5.1</strain>
    </source>
</reference>
<gene>
    <name evidence="1" type="ORF">FrCorBMG51_11590</name>
</gene>
<evidence type="ECO:0000313" key="2">
    <source>
        <dbReference type="Proteomes" id="UP000035425"/>
    </source>
</evidence>
<sequence length="186" mass="19332">MGIRLGVLGAFLRLADATPELVVEIEKAGYGTVWLAALGPKMLRLARERTAGTIPVLVTPEHTRRAREILGPGKLVLPGQQVVLDTDVERARATGRASVVTPALHVTNYTNNLRRIGFSDADLTGSGSDWLIDALVLHGDAATVAAGILAHLAAGADHVGITALGDDRAGALHAIADAVSSARASR</sequence>
<keyword evidence="2" id="KW-1185">Reference proteome</keyword>